<proteinExistence type="predicted"/>
<comment type="caution">
    <text evidence="1">The sequence shown here is derived from an EMBL/GenBank/DDBJ whole genome shotgun (WGS) entry which is preliminary data.</text>
</comment>
<evidence type="ECO:0000313" key="1">
    <source>
        <dbReference type="EMBL" id="KAF4685380.1"/>
    </source>
</evidence>
<accession>A0A7J6NP89</accession>
<protein>
    <submittedName>
        <fullName evidence="1">Uncharacterized protein</fullName>
    </submittedName>
</protein>
<reference evidence="1 2" key="1">
    <citation type="submission" date="2020-04" db="EMBL/GenBank/DDBJ databases">
        <title>Perkinsus olseni comparative genomics.</title>
        <authorList>
            <person name="Bogema D.R."/>
        </authorList>
    </citation>
    <scope>NUCLEOTIDE SEQUENCE [LARGE SCALE GENOMIC DNA]</scope>
    <source>
        <strain evidence="1">00978-12</strain>
    </source>
</reference>
<gene>
    <name evidence="1" type="ORF">FOZ60_006592</name>
</gene>
<dbReference type="Proteomes" id="UP000541610">
    <property type="component" value="Unassembled WGS sequence"/>
</dbReference>
<dbReference type="EMBL" id="JABANP010000265">
    <property type="protein sequence ID" value="KAF4685380.1"/>
    <property type="molecule type" value="Genomic_DNA"/>
</dbReference>
<dbReference type="Gene3D" id="2.60.120.920">
    <property type="match status" value="1"/>
</dbReference>
<organism evidence="1 2">
    <name type="scientific">Perkinsus olseni</name>
    <name type="common">Perkinsus atlanticus</name>
    <dbReference type="NCBI Taxonomy" id="32597"/>
    <lineage>
        <taxon>Eukaryota</taxon>
        <taxon>Sar</taxon>
        <taxon>Alveolata</taxon>
        <taxon>Perkinsozoa</taxon>
        <taxon>Perkinsea</taxon>
        <taxon>Perkinsida</taxon>
        <taxon>Perkinsidae</taxon>
        <taxon>Perkinsus</taxon>
    </lineage>
</organism>
<dbReference type="AlphaFoldDB" id="A0A7J6NP89"/>
<dbReference type="InterPro" id="IPR043136">
    <property type="entry name" value="B30.2/SPRY_sf"/>
</dbReference>
<name>A0A7J6NP89_PEROL</name>
<evidence type="ECO:0000313" key="2">
    <source>
        <dbReference type="Proteomes" id="UP000541610"/>
    </source>
</evidence>
<sequence length="312" mass="34850">MSLLFRRRFLYPSPWPSVVVSEDGLRATRLKGSGKSCENRAIGAEPLKRHDTILSLFYSVEVGSLSRKLVGGLRMGLTSTTAKGIARHRSVAHTLMIDIPGRETRSARRLHEGSVVTLAVGLDGRVSVLIDDYPVHSQSLSQPFLRGSAPIFPILELSRQTSEVTLVADTELSNSIAVFMLQGSREHISDPRSHITTVRDPAGGRGLRSHHRQRIDVRSIAEEAARIRNSQPSNSTRAAIFGQTVEDLAQKETEELYREEVAEVQAEAFELSSEIQAWILESAELTKDMEPLLRELNFYRNRIERLRAQQSS</sequence>